<reference evidence="9" key="1">
    <citation type="journal article" date="2022" name="Plant J.">
        <title>Strategies of tolerance reflected in two North American maple genomes.</title>
        <authorList>
            <person name="McEvoy S.L."/>
            <person name="Sezen U.U."/>
            <person name="Trouern-Trend A."/>
            <person name="McMahon S.M."/>
            <person name="Schaberg P.G."/>
            <person name="Yang J."/>
            <person name="Wegrzyn J.L."/>
            <person name="Swenson N.G."/>
        </authorList>
    </citation>
    <scope>NUCLEOTIDE SEQUENCE</scope>
    <source>
        <strain evidence="9">NS2018</strain>
    </source>
</reference>
<dbReference type="GO" id="GO:0016020">
    <property type="term" value="C:membrane"/>
    <property type="evidence" value="ECO:0007669"/>
    <property type="project" value="UniProtKB-SubCell"/>
</dbReference>
<keyword evidence="10" id="KW-1185">Reference proteome</keyword>
<evidence type="ECO:0000256" key="5">
    <source>
        <dbReference type="ARBA" id="ARBA00022989"/>
    </source>
</evidence>
<sequence length="101" mass="10756">MGEESGDHETPLLHSDFSPKRTGTLWSCTAHTITAVIGSGALSFAWSVAQLGWIAGPASVISFAIITYVSSSLLPDCYRSPDPTNGTRNRSYIDAVRVNLG</sequence>
<proteinExistence type="predicted"/>
<keyword evidence="5 7" id="KW-1133">Transmembrane helix</keyword>
<reference evidence="9" key="2">
    <citation type="submission" date="2023-06" db="EMBL/GenBank/DDBJ databases">
        <authorList>
            <person name="Swenson N.G."/>
            <person name="Wegrzyn J.L."/>
            <person name="Mcevoy S.L."/>
        </authorList>
    </citation>
    <scope>NUCLEOTIDE SEQUENCE</scope>
    <source>
        <strain evidence="9">NS2018</strain>
        <tissue evidence="9">Leaf</tissue>
    </source>
</reference>
<accession>A0AA39VUG3</accession>
<feature type="transmembrane region" description="Helical" evidence="7">
    <location>
        <begin position="24"/>
        <end position="45"/>
    </location>
</feature>
<evidence type="ECO:0000256" key="4">
    <source>
        <dbReference type="ARBA" id="ARBA00022970"/>
    </source>
</evidence>
<keyword evidence="4" id="KW-0029">Amino-acid transport</keyword>
<evidence type="ECO:0000256" key="2">
    <source>
        <dbReference type="ARBA" id="ARBA00022448"/>
    </source>
</evidence>
<gene>
    <name evidence="9" type="ORF">LWI29_004748</name>
</gene>
<dbReference type="Pfam" id="PF01490">
    <property type="entry name" value="Aa_trans"/>
    <property type="match status" value="1"/>
</dbReference>
<dbReference type="Proteomes" id="UP001168877">
    <property type="component" value="Unassembled WGS sequence"/>
</dbReference>
<evidence type="ECO:0000259" key="8">
    <source>
        <dbReference type="Pfam" id="PF01490"/>
    </source>
</evidence>
<evidence type="ECO:0000256" key="6">
    <source>
        <dbReference type="ARBA" id="ARBA00023136"/>
    </source>
</evidence>
<dbReference type="AlphaFoldDB" id="A0AA39VUG3"/>
<evidence type="ECO:0000256" key="7">
    <source>
        <dbReference type="SAM" id="Phobius"/>
    </source>
</evidence>
<name>A0AA39VUG3_ACESA</name>
<dbReference type="EMBL" id="JAUESC010000003">
    <property type="protein sequence ID" value="KAK0599379.1"/>
    <property type="molecule type" value="Genomic_DNA"/>
</dbReference>
<feature type="domain" description="Amino acid transporter transmembrane" evidence="8">
    <location>
        <begin position="21"/>
        <end position="101"/>
    </location>
</feature>
<dbReference type="InterPro" id="IPR013057">
    <property type="entry name" value="AA_transpt_TM"/>
</dbReference>
<keyword evidence="3 7" id="KW-0812">Transmembrane</keyword>
<evidence type="ECO:0000313" key="10">
    <source>
        <dbReference type="Proteomes" id="UP001168877"/>
    </source>
</evidence>
<evidence type="ECO:0000256" key="3">
    <source>
        <dbReference type="ARBA" id="ARBA00022692"/>
    </source>
</evidence>
<organism evidence="9 10">
    <name type="scientific">Acer saccharum</name>
    <name type="common">Sugar maple</name>
    <dbReference type="NCBI Taxonomy" id="4024"/>
    <lineage>
        <taxon>Eukaryota</taxon>
        <taxon>Viridiplantae</taxon>
        <taxon>Streptophyta</taxon>
        <taxon>Embryophyta</taxon>
        <taxon>Tracheophyta</taxon>
        <taxon>Spermatophyta</taxon>
        <taxon>Magnoliopsida</taxon>
        <taxon>eudicotyledons</taxon>
        <taxon>Gunneridae</taxon>
        <taxon>Pentapetalae</taxon>
        <taxon>rosids</taxon>
        <taxon>malvids</taxon>
        <taxon>Sapindales</taxon>
        <taxon>Sapindaceae</taxon>
        <taxon>Hippocastanoideae</taxon>
        <taxon>Acereae</taxon>
        <taxon>Acer</taxon>
    </lineage>
</organism>
<comment type="subcellular location">
    <subcellularLocation>
        <location evidence="1">Membrane</location>
    </subcellularLocation>
</comment>
<keyword evidence="2" id="KW-0813">Transport</keyword>
<evidence type="ECO:0000256" key="1">
    <source>
        <dbReference type="ARBA" id="ARBA00004370"/>
    </source>
</evidence>
<dbReference type="PANTHER" id="PTHR48017">
    <property type="entry name" value="OS05G0424000 PROTEIN-RELATED"/>
    <property type="match status" value="1"/>
</dbReference>
<feature type="transmembrane region" description="Helical" evidence="7">
    <location>
        <begin position="51"/>
        <end position="69"/>
    </location>
</feature>
<evidence type="ECO:0000313" key="9">
    <source>
        <dbReference type="EMBL" id="KAK0599379.1"/>
    </source>
</evidence>
<dbReference type="GO" id="GO:0006865">
    <property type="term" value="P:amino acid transport"/>
    <property type="evidence" value="ECO:0007669"/>
    <property type="project" value="UniProtKB-KW"/>
</dbReference>
<protein>
    <recommendedName>
        <fullName evidence="8">Amino acid transporter transmembrane domain-containing protein</fullName>
    </recommendedName>
</protein>
<comment type="caution">
    <text evidence="9">The sequence shown here is derived from an EMBL/GenBank/DDBJ whole genome shotgun (WGS) entry which is preliminary data.</text>
</comment>
<keyword evidence="6 7" id="KW-0472">Membrane</keyword>